<feature type="region of interest" description="Disordered" evidence="1">
    <location>
        <begin position="53"/>
        <end position="75"/>
    </location>
</feature>
<comment type="caution">
    <text evidence="4">The sequence shown here is derived from an EMBL/GenBank/DDBJ whole genome shotgun (WGS) entry which is preliminary data.</text>
</comment>
<dbReference type="AlphaFoldDB" id="A0A6C1TYC2"/>
<feature type="domain" description="DUF1648" evidence="3">
    <location>
        <begin position="109"/>
        <end position="154"/>
    </location>
</feature>
<keyword evidence="2" id="KW-0812">Transmembrane</keyword>
<organism evidence="4 5">
    <name type="scientific">Corynebacterium sanguinis</name>
    <dbReference type="NCBI Taxonomy" id="2594913"/>
    <lineage>
        <taxon>Bacteria</taxon>
        <taxon>Bacillati</taxon>
        <taxon>Actinomycetota</taxon>
        <taxon>Actinomycetes</taxon>
        <taxon>Mycobacteriales</taxon>
        <taxon>Corynebacteriaceae</taxon>
        <taxon>Corynebacterium</taxon>
    </lineage>
</organism>
<reference evidence="4 5" key="1">
    <citation type="submission" date="2018-12" db="EMBL/GenBank/DDBJ databases">
        <title>Corynebacterium sanguinis sp. nov., a clinically-associated and environmental corynebacterium.</title>
        <authorList>
            <person name="Gonzales-Siles L."/>
            <person name="Jaen-Luchoro D."/>
            <person name="Cardew S."/>
            <person name="Inganas E."/>
            <person name="Ohlen M."/>
            <person name="Jensie-Markopolous S."/>
            <person name="Pinyeiro-Iglesias B."/>
            <person name="Molin K."/>
            <person name="Skovbjerg S."/>
            <person name="Svensson-Stadler L."/>
            <person name="Funke G."/>
            <person name="Moore E.R.B."/>
        </authorList>
    </citation>
    <scope>NUCLEOTIDE SEQUENCE [LARGE SCALE GENOMIC DNA]</scope>
    <source>
        <strain evidence="4 5">58734</strain>
    </source>
</reference>
<evidence type="ECO:0000256" key="1">
    <source>
        <dbReference type="SAM" id="MobiDB-lite"/>
    </source>
</evidence>
<feature type="compositionally biased region" description="Basic residues" evidence="1">
    <location>
        <begin position="14"/>
        <end position="25"/>
    </location>
</feature>
<protein>
    <submittedName>
        <fullName evidence="4">DUF1648 domain-containing protein</fullName>
    </submittedName>
</protein>
<dbReference type="OrthoDB" id="9808690at2"/>
<evidence type="ECO:0000256" key="2">
    <source>
        <dbReference type="SAM" id="Phobius"/>
    </source>
</evidence>
<feature type="transmembrane region" description="Helical" evidence="2">
    <location>
        <begin position="147"/>
        <end position="168"/>
    </location>
</feature>
<name>A0A6C1TYC2_9CORY</name>
<feature type="transmembrane region" description="Helical" evidence="2">
    <location>
        <begin position="99"/>
        <end position="120"/>
    </location>
</feature>
<keyword evidence="2" id="KW-1133">Transmembrane helix</keyword>
<dbReference type="Proteomes" id="UP000336646">
    <property type="component" value="Unassembled WGS sequence"/>
</dbReference>
<dbReference type="InterPro" id="IPR012867">
    <property type="entry name" value="DUF1648"/>
</dbReference>
<evidence type="ECO:0000259" key="3">
    <source>
        <dbReference type="Pfam" id="PF07853"/>
    </source>
</evidence>
<dbReference type="EMBL" id="RXIR01000008">
    <property type="protein sequence ID" value="TVS28969.1"/>
    <property type="molecule type" value="Genomic_DNA"/>
</dbReference>
<proteinExistence type="predicted"/>
<dbReference type="Pfam" id="PF07853">
    <property type="entry name" value="DUF1648"/>
    <property type="match status" value="1"/>
</dbReference>
<feature type="region of interest" description="Disordered" evidence="1">
    <location>
        <begin position="14"/>
        <end position="37"/>
    </location>
</feature>
<sequence length="193" mass="21132">MECVRCLRFSGAHHQRHHHRRKARSGSRGSSADGSGGVQRCWYSREGTHCACRRPRPTRPHRRPQRHSSPNSGRFVHSVPPLIRIFTVCRDIELNPVPAASLIILYSTVALYAALLVAGWDRIPDPMPTHWGISGAPDAFTSKTPGAVFGMLAIGAVPLGLLTPLVLYATHSQAEHGDDHARATANEMMPLIA</sequence>
<evidence type="ECO:0000313" key="5">
    <source>
        <dbReference type="Proteomes" id="UP000336646"/>
    </source>
</evidence>
<keyword evidence="2" id="KW-0472">Membrane</keyword>
<accession>A0A6C1TYC2</accession>
<evidence type="ECO:0000313" key="4">
    <source>
        <dbReference type="EMBL" id="TVS28969.1"/>
    </source>
</evidence>
<gene>
    <name evidence="4" type="ORF">EKI59_05255</name>
</gene>
<feature type="compositionally biased region" description="Basic residues" evidence="1">
    <location>
        <begin position="53"/>
        <end position="66"/>
    </location>
</feature>